<name>A0ABX5KP28_9BURK</name>
<evidence type="ECO:0000313" key="1">
    <source>
        <dbReference type="EMBL" id="PVX81245.1"/>
    </source>
</evidence>
<dbReference type="Proteomes" id="UP000245712">
    <property type="component" value="Unassembled WGS sequence"/>
</dbReference>
<comment type="caution">
    <text evidence="1">The sequence shown here is derived from an EMBL/GenBank/DDBJ whole genome shotgun (WGS) entry which is preliminary data.</text>
</comment>
<evidence type="ECO:0000313" key="2">
    <source>
        <dbReference type="Proteomes" id="UP000245712"/>
    </source>
</evidence>
<accession>A0ABX5KP28</accession>
<protein>
    <submittedName>
        <fullName evidence="1">Uncharacterized protein</fullName>
    </submittedName>
</protein>
<organism evidence="1 2">
    <name type="scientific">Paraburkholderia unamae</name>
    <dbReference type="NCBI Taxonomy" id="219649"/>
    <lineage>
        <taxon>Bacteria</taxon>
        <taxon>Pseudomonadati</taxon>
        <taxon>Pseudomonadota</taxon>
        <taxon>Betaproteobacteria</taxon>
        <taxon>Burkholderiales</taxon>
        <taxon>Burkholderiaceae</taxon>
        <taxon>Paraburkholderia</taxon>
    </lineage>
</organism>
<proteinExistence type="predicted"/>
<reference evidence="1 2" key="1">
    <citation type="submission" date="2018-05" db="EMBL/GenBank/DDBJ databases">
        <title>Genomic Encyclopedia of Type Strains, Phase IV (KMG-V): Genome sequencing to study the core and pangenomes of soil and plant-associated prokaryotes.</title>
        <authorList>
            <person name="Whitman W."/>
        </authorList>
    </citation>
    <scope>NUCLEOTIDE SEQUENCE [LARGE SCALE GENOMIC DNA]</scope>
    <source>
        <strain evidence="1 2">SCZa-39</strain>
    </source>
</reference>
<gene>
    <name evidence="1" type="ORF">C7402_111147</name>
</gene>
<sequence>MVASIIDAFSHTPEAPEDRAAQINLALDAGDAVMAASIVFDHARDLRIPFTALDSGASGLFPYPDLAPFGNQGLEQFMEALGHLGLKLTVSPAGN</sequence>
<keyword evidence="2" id="KW-1185">Reference proteome</keyword>
<dbReference type="EMBL" id="QEOB01000011">
    <property type="protein sequence ID" value="PVX81245.1"/>
    <property type="molecule type" value="Genomic_DNA"/>
</dbReference>